<evidence type="ECO:0000313" key="1">
    <source>
        <dbReference type="EMBL" id="PKQ28754.1"/>
    </source>
</evidence>
<comment type="caution">
    <text evidence="1">The sequence shown here is derived from an EMBL/GenBank/DDBJ whole genome shotgun (WGS) entry which is preliminary data.</text>
</comment>
<organism evidence="1 2">
    <name type="scientific">Candidatus Anoxymicrobium japonicum</name>
    <dbReference type="NCBI Taxonomy" id="2013648"/>
    <lineage>
        <taxon>Bacteria</taxon>
        <taxon>Bacillati</taxon>
        <taxon>Actinomycetota</taxon>
        <taxon>Candidatus Geothermincolia</taxon>
        <taxon>Candidatus Geothermincolales</taxon>
        <taxon>Candidatus Anoxymicrobiaceae</taxon>
        <taxon>Candidatus Anoxymicrobium</taxon>
    </lineage>
</organism>
<sequence>MRKGLFMLGLMVFFIIMGATVITAYYTVGTGRDTTTTGDDRFTLSFKPFTLNQLLRHKVEVDIDSCGKPVHSAKFNLISERTSQIRGLRLKKEVPLVEFSEAAIRYMITLHFAEDESSDEIIGAEKILKALGLMKQAENLQEILTAVLTEQIAGSYDAKIKKITIIANKGLGNATDEITLSHELTHALADENFGLDRPPLDDDAYNGDNDLAVESLVEGDAMDTMFTYAKTYMNVSDLLGIQQESANVSSRELDRAPPYIKRGLLFPYEQGLAFAQKIKESGGEQAIDRAYASPPMSSEQIMHPEKYLSGNDAPRAVDLPDLAGPLGKGWKRIDSDTLGEFDMQVWFEELADMMSAREVPGGWGGNTIQYYQGTGKNYVMPNMTVWDTEIDSQEFFDDYVKLLEGRFTRGLRKIGGTPKSYLYEAAGEFYYCGISGDATLALQSNKRATLNKALKSFPQMERGTEVRSE</sequence>
<proteinExistence type="predicted"/>
<name>A0A2N3G833_9ACTN</name>
<dbReference type="EMBL" id="PHEX01000006">
    <property type="protein sequence ID" value="PKQ28754.1"/>
    <property type="molecule type" value="Genomic_DNA"/>
</dbReference>
<accession>A0A2N3G833</accession>
<reference evidence="1 2" key="1">
    <citation type="journal article" date="2017" name="ISME J.">
        <title>Potential for microbial H2 and metal transformations associated with novel bacteria and archaea in deep terrestrial subsurface sediments.</title>
        <authorList>
            <person name="Hernsdorf A.W."/>
            <person name="Amano Y."/>
            <person name="Miyakawa K."/>
            <person name="Ise K."/>
            <person name="Suzuki Y."/>
            <person name="Anantharaman K."/>
            <person name="Probst A."/>
            <person name="Burstein D."/>
            <person name="Thomas B.C."/>
            <person name="Banfield J.F."/>
        </authorList>
    </citation>
    <scope>NUCLEOTIDE SEQUENCE [LARGE SCALE GENOMIC DNA]</scope>
    <source>
        <strain evidence="1">HGW-Actinobacteria-3</strain>
    </source>
</reference>
<dbReference type="Proteomes" id="UP000233654">
    <property type="component" value="Unassembled WGS sequence"/>
</dbReference>
<gene>
    <name evidence="1" type="ORF">CVT63_01205</name>
</gene>
<dbReference type="AlphaFoldDB" id="A0A2N3G833"/>
<evidence type="ECO:0000313" key="2">
    <source>
        <dbReference type="Proteomes" id="UP000233654"/>
    </source>
</evidence>
<protein>
    <submittedName>
        <fullName evidence="1">Uncharacterized protein</fullName>
    </submittedName>
</protein>